<dbReference type="PIRSF" id="PIRSF006221">
    <property type="entry name" value="Ketosamine-3-kinase"/>
    <property type="match status" value="1"/>
</dbReference>
<dbReference type="InterPro" id="IPR011009">
    <property type="entry name" value="Kinase-like_dom_sf"/>
</dbReference>
<keyword evidence="1 3" id="KW-0418">Kinase</keyword>
<dbReference type="SUPFAM" id="SSF56112">
    <property type="entry name" value="Protein kinase-like (PK-like)"/>
    <property type="match status" value="1"/>
</dbReference>
<keyword evidence="4" id="KW-1185">Reference proteome</keyword>
<evidence type="ECO:0000256" key="2">
    <source>
        <dbReference type="SAM" id="MobiDB-lite"/>
    </source>
</evidence>
<evidence type="ECO:0000256" key="1">
    <source>
        <dbReference type="PIRNR" id="PIRNR006221"/>
    </source>
</evidence>
<dbReference type="PANTHER" id="PTHR12149:SF8">
    <property type="entry name" value="PROTEIN-RIBULOSAMINE 3-KINASE"/>
    <property type="match status" value="1"/>
</dbReference>
<accession>A0ABS5L1P5</accession>
<name>A0ABS5L1P5_9ACTN</name>
<dbReference type="Proteomes" id="UP000730482">
    <property type="component" value="Unassembled WGS sequence"/>
</dbReference>
<dbReference type="Gene3D" id="3.30.200.20">
    <property type="entry name" value="Phosphorylase Kinase, domain 1"/>
    <property type="match status" value="1"/>
</dbReference>
<evidence type="ECO:0000313" key="4">
    <source>
        <dbReference type="Proteomes" id="UP000730482"/>
    </source>
</evidence>
<protein>
    <submittedName>
        <fullName evidence="3">Fructosamine kinase family protein</fullName>
    </submittedName>
</protein>
<dbReference type="Pfam" id="PF03881">
    <property type="entry name" value="Fructosamin_kin"/>
    <property type="match status" value="1"/>
</dbReference>
<evidence type="ECO:0000313" key="3">
    <source>
        <dbReference type="EMBL" id="MBS2552249.1"/>
    </source>
</evidence>
<feature type="compositionally biased region" description="Acidic residues" evidence="2">
    <location>
        <begin position="1"/>
        <end position="11"/>
    </location>
</feature>
<dbReference type="InterPro" id="IPR016477">
    <property type="entry name" value="Fructo-/Ketosamine-3-kinase"/>
</dbReference>
<comment type="caution">
    <text evidence="3">The sequence shown here is derived from an EMBL/GenBank/DDBJ whole genome shotgun (WGS) entry which is preliminary data.</text>
</comment>
<dbReference type="EMBL" id="JAAFYZ010000178">
    <property type="protein sequence ID" value="MBS2552249.1"/>
    <property type="molecule type" value="Genomic_DNA"/>
</dbReference>
<dbReference type="Gene3D" id="3.90.1200.10">
    <property type="match status" value="1"/>
</dbReference>
<proteinExistence type="inferred from homology"/>
<sequence length="289" mass="31909">MRTTDETDEWTSDLLPPGTQELSKDALTGGVANNVWRVALSDGREVVVKGGRSVPDGFFAQEAESLTALRDIGGLPTPRILHLGAKSLVLESLTSELPETAPFWEAAGRAVAALHEHTSERHGWHRDGVLGLLPQENAWDEDGHRFFAEHRIVRYLSEPLVEATFEAEELRALERLASRLPELVPAAPAVLVHGDLWRANIIADGAESPVFIDPAVYYGWAEIDVSMMYCTGRVPEAFFAAYHEVCPPVGEWQERMDLLNLRELLCMVAHFGADCGAPPRIRDVVSRLA</sequence>
<gene>
    <name evidence="3" type="ORF">KGQ19_35880</name>
</gene>
<reference evidence="3 4" key="1">
    <citation type="submission" date="2020-02" db="EMBL/GenBank/DDBJ databases">
        <title>Acidophilic actinobacteria isolated from forest soil.</title>
        <authorList>
            <person name="Golinska P."/>
        </authorList>
    </citation>
    <scope>NUCLEOTIDE SEQUENCE [LARGE SCALE GENOMIC DNA]</scope>
    <source>
        <strain evidence="3 4">NL8</strain>
    </source>
</reference>
<dbReference type="GO" id="GO:0016301">
    <property type="term" value="F:kinase activity"/>
    <property type="evidence" value="ECO:0007669"/>
    <property type="project" value="UniProtKB-KW"/>
</dbReference>
<organism evidence="3 4">
    <name type="scientific">Catenulispora pinistramenti</name>
    <dbReference type="NCBI Taxonomy" id="2705254"/>
    <lineage>
        <taxon>Bacteria</taxon>
        <taxon>Bacillati</taxon>
        <taxon>Actinomycetota</taxon>
        <taxon>Actinomycetes</taxon>
        <taxon>Catenulisporales</taxon>
        <taxon>Catenulisporaceae</taxon>
        <taxon>Catenulispora</taxon>
    </lineage>
</organism>
<dbReference type="PANTHER" id="PTHR12149">
    <property type="entry name" value="FRUCTOSAMINE 3 KINASE-RELATED PROTEIN"/>
    <property type="match status" value="1"/>
</dbReference>
<keyword evidence="1" id="KW-0808">Transferase</keyword>
<comment type="similarity">
    <text evidence="1">Belongs to the fructosamine kinase family.</text>
</comment>
<dbReference type="RefSeq" id="WP_212017649.1">
    <property type="nucleotide sequence ID" value="NZ_JAAFYZ010000178.1"/>
</dbReference>
<feature type="region of interest" description="Disordered" evidence="2">
    <location>
        <begin position="1"/>
        <end position="25"/>
    </location>
</feature>